<dbReference type="EMBL" id="UOGC01000012">
    <property type="protein sequence ID" value="VAX15546.1"/>
    <property type="molecule type" value="Genomic_DNA"/>
</dbReference>
<evidence type="ECO:0000256" key="1">
    <source>
        <dbReference type="ARBA" id="ARBA00022801"/>
    </source>
</evidence>
<dbReference type="PANTHER" id="PTHR35561:SF1">
    <property type="entry name" value="RNA 2',3'-CYCLIC PHOSPHODIESTERASE"/>
    <property type="match status" value="1"/>
</dbReference>
<dbReference type="HAMAP" id="MF_01940">
    <property type="entry name" value="RNA_CPDase"/>
    <property type="match status" value="1"/>
</dbReference>
<feature type="domain" description="Phosphoesterase HXTX" evidence="2">
    <location>
        <begin position="34"/>
        <end position="109"/>
    </location>
</feature>
<dbReference type="InterPro" id="IPR014051">
    <property type="entry name" value="Phosphoesterase_HXTX"/>
</dbReference>
<dbReference type="AlphaFoldDB" id="A0A3B1BB90"/>
<dbReference type="GO" id="GO:0016874">
    <property type="term" value="F:ligase activity"/>
    <property type="evidence" value="ECO:0007669"/>
    <property type="project" value="UniProtKB-KW"/>
</dbReference>
<sequence>MLRRVDDEPVSDDTLNVRRLFFAIDLPLETIASAERLIESVSDIPITQVRWVHSVNLHITLKFLGDVENEKTFDICDIAKKVFTGFGPINLSVEGMGLFPNHDNPKVVWLGVHGNTEELAKMELNLSAGLEKLGYPPDQKKFTAHLTIGRVKNESARGKLVRLARKYHDTYIGDASADSVALYESKLNPGGAIYSVVDRFPLCGE</sequence>
<dbReference type="InterPro" id="IPR009097">
    <property type="entry name" value="Cyclic_Pdiesterase"/>
</dbReference>
<evidence type="ECO:0000259" key="2">
    <source>
        <dbReference type="Pfam" id="PF02834"/>
    </source>
</evidence>
<gene>
    <name evidence="3" type="ORF">MNBD_NITROSPINAE01-1840</name>
</gene>
<dbReference type="NCBIfam" id="TIGR02258">
    <property type="entry name" value="2_5_ligase"/>
    <property type="match status" value="1"/>
</dbReference>
<organism evidence="3">
    <name type="scientific">hydrothermal vent metagenome</name>
    <dbReference type="NCBI Taxonomy" id="652676"/>
    <lineage>
        <taxon>unclassified sequences</taxon>
        <taxon>metagenomes</taxon>
        <taxon>ecological metagenomes</taxon>
    </lineage>
</organism>
<proteinExistence type="inferred from homology"/>
<dbReference type="Pfam" id="PF02834">
    <property type="entry name" value="LigT_PEase"/>
    <property type="match status" value="2"/>
</dbReference>
<dbReference type="GO" id="GO:0004113">
    <property type="term" value="F:2',3'-cyclic-nucleotide 3'-phosphodiesterase activity"/>
    <property type="evidence" value="ECO:0007669"/>
    <property type="project" value="InterPro"/>
</dbReference>
<keyword evidence="3" id="KW-0436">Ligase</keyword>
<name>A0A3B1BB90_9ZZZZ</name>
<accession>A0A3B1BB90</accession>
<keyword evidence="1" id="KW-0378">Hydrolase</keyword>
<dbReference type="PANTHER" id="PTHR35561">
    <property type="entry name" value="RNA 2',3'-CYCLIC PHOSPHODIESTERASE"/>
    <property type="match status" value="1"/>
</dbReference>
<dbReference type="SUPFAM" id="SSF55144">
    <property type="entry name" value="LigT-like"/>
    <property type="match status" value="1"/>
</dbReference>
<feature type="domain" description="Phosphoesterase HXTX" evidence="2">
    <location>
        <begin position="116"/>
        <end position="194"/>
    </location>
</feature>
<dbReference type="InterPro" id="IPR004175">
    <property type="entry name" value="RNA_CPDase"/>
</dbReference>
<reference evidence="3" key="1">
    <citation type="submission" date="2018-06" db="EMBL/GenBank/DDBJ databases">
        <authorList>
            <person name="Zhirakovskaya E."/>
        </authorList>
    </citation>
    <scope>NUCLEOTIDE SEQUENCE</scope>
</reference>
<dbReference type="Gene3D" id="3.90.1140.10">
    <property type="entry name" value="Cyclic phosphodiesterase"/>
    <property type="match status" value="1"/>
</dbReference>
<evidence type="ECO:0000313" key="3">
    <source>
        <dbReference type="EMBL" id="VAX15546.1"/>
    </source>
</evidence>
<protein>
    <submittedName>
        <fullName evidence="3">2'-5' RNA ligase</fullName>
    </submittedName>
</protein>
<dbReference type="GO" id="GO:0008664">
    <property type="term" value="F:RNA 2',3'-cyclic 3'-phosphodiesterase activity"/>
    <property type="evidence" value="ECO:0007669"/>
    <property type="project" value="InterPro"/>
</dbReference>